<keyword evidence="7" id="KW-0460">Magnesium</keyword>
<keyword evidence="3" id="KW-0548">Nucleotidyltransferase</keyword>
<evidence type="ECO:0000256" key="3">
    <source>
        <dbReference type="ARBA" id="ARBA00022695"/>
    </source>
</evidence>
<dbReference type="GO" id="GO:0016779">
    <property type="term" value="F:nucleotidyltransferase activity"/>
    <property type="evidence" value="ECO:0007669"/>
    <property type="project" value="UniProtKB-KW"/>
</dbReference>
<evidence type="ECO:0000256" key="1">
    <source>
        <dbReference type="ARBA" id="ARBA00001946"/>
    </source>
</evidence>
<evidence type="ECO:0000256" key="6">
    <source>
        <dbReference type="ARBA" id="ARBA00022840"/>
    </source>
</evidence>
<keyword evidence="6" id="KW-0067">ATP-binding</keyword>
<keyword evidence="4" id="KW-0479">Metal-binding</keyword>
<dbReference type="SUPFAM" id="SSF81301">
    <property type="entry name" value="Nucleotidyltransferase"/>
    <property type="match status" value="1"/>
</dbReference>
<dbReference type="STRING" id="415015.SAMN05660462_01475"/>
<evidence type="ECO:0000256" key="2">
    <source>
        <dbReference type="ARBA" id="ARBA00022679"/>
    </source>
</evidence>
<keyword evidence="2 9" id="KW-0808">Transferase</keyword>
<evidence type="ECO:0000259" key="8">
    <source>
        <dbReference type="Pfam" id="PF18765"/>
    </source>
</evidence>
<dbReference type="PANTHER" id="PTHR33571">
    <property type="entry name" value="SSL8005 PROTEIN"/>
    <property type="match status" value="1"/>
</dbReference>
<reference evidence="9 10" key="1">
    <citation type="submission" date="2016-10" db="EMBL/GenBank/DDBJ databases">
        <authorList>
            <person name="de Groot N.N."/>
        </authorList>
    </citation>
    <scope>NUCLEOTIDE SEQUENCE [LARGE SCALE GENOMIC DNA]</scope>
    <source>
        <strain evidence="9 10">DSM 21650</strain>
    </source>
</reference>
<sequence length="110" mass="12415">MKSNFISVETIREKTAPIFENYPINKAILFGSYAKGNVTISSDIDLYIDTNGKLRGLDFVGLLEILVNALEIDIDLIDRSHIEQDSLIMQEIENGGIVIYEKSKDYSKDN</sequence>
<name>A0A1H3PFF6_9FIRM</name>
<dbReference type="Pfam" id="PF18765">
    <property type="entry name" value="Polbeta"/>
    <property type="match status" value="1"/>
</dbReference>
<organism evidence="9 10">
    <name type="scientific">Proteiniborus ethanoligenes</name>
    <dbReference type="NCBI Taxonomy" id="415015"/>
    <lineage>
        <taxon>Bacteria</taxon>
        <taxon>Bacillati</taxon>
        <taxon>Bacillota</taxon>
        <taxon>Clostridia</taxon>
        <taxon>Eubacteriales</taxon>
        <taxon>Proteiniborus</taxon>
    </lineage>
</organism>
<protein>
    <submittedName>
        <fullName evidence="9">Predicted nucleotidyltransferase</fullName>
    </submittedName>
</protein>
<feature type="domain" description="Polymerase beta nucleotidyltransferase" evidence="8">
    <location>
        <begin position="13"/>
        <end position="104"/>
    </location>
</feature>
<dbReference type="PANTHER" id="PTHR33571:SF14">
    <property type="entry name" value="PROTEIN ADENYLYLTRANSFERASE MJ0435-RELATED"/>
    <property type="match status" value="1"/>
</dbReference>
<keyword evidence="10" id="KW-1185">Reference proteome</keyword>
<dbReference type="CDD" id="cd05403">
    <property type="entry name" value="NT_KNTase_like"/>
    <property type="match status" value="1"/>
</dbReference>
<dbReference type="Gene3D" id="3.30.460.10">
    <property type="entry name" value="Beta Polymerase, domain 2"/>
    <property type="match status" value="1"/>
</dbReference>
<dbReference type="InterPro" id="IPR041633">
    <property type="entry name" value="Polbeta"/>
</dbReference>
<gene>
    <name evidence="9" type="ORF">SAMN05660462_01475</name>
</gene>
<evidence type="ECO:0000313" key="10">
    <source>
        <dbReference type="Proteomes" id="UP000198625"/>
    </source>
</evidence>
<evidence type="ECO:0000256" key="7">
    <source>
        <dbReference type="ARBA" id="ARBA00022842"/>
    </source>
</evidence>
<evidence type="ECO:0000256" key="5">
    <source>
        <dbReference type="ARBA" id="ARBA00022741"/>
    </source>
</evidence>
<dbReference type="InterPro" id="IPR043519">
    <property type="entry name" value="NT_sf"/>
</dbReference>
<evidence type="ECO:0000313" key="9">
    <source>
        <dbReference type="EMBL" id="SDY99535.1"/>
    </source>
</evidence>
<comment type="cofactor">
    <cofactor evidence="1">
        <name>Mg(2+)</name>
        <dbReference type="ChEBI" id="CHEBI:18420"/>
    </cofactor>
</comment>
<evidence type="ECO:0000256" key="4">
    <source>
        <dbReference type="ARBA" id="ARBA00022723"/>
    </source>
</evidence>
<proteinExistence type="predicted"/>
<dbReference type="InterPro" id="IPR052038">
    <property type="entry name" value="Type-VII_TA_antitoxin"/>
</dbReference>
<dbReference type="AlphaFoldDB" id="A0A1H3PFF6"/>
<dbReference type="RefSeq" id="WP_091729279.1">
    <property type="nucleotide sequence ID" value="NZ_FNQE01000014.1"/>
</dbReference>
<dbReference type="GO" id="GO:0005524">
    <property type="term" value="F:ATP binding"/>
    <property type="evidence" value="ECO:0007669"/>
    <property type="project" value="UniProtKB-KW"/>
</dbReference>
<dbReference type="EMBL" id="FNQE01000014">
    <property type="protein sequence ID" value="SDY99535.1"/>
    <property type="molecule type" value="Genomic_DNA"/>
</dbReference>
<dbReference type="Proteomes" id="UP000198625">
    <property type="component" value="Unassembled WGS sequence"/>
</dbReference>
<dbReference type="OrthoDB" id="9809668at2"/>
<keyword evidence="5" id="KW-0547">Nucleotide-binding</keyword>
<accession>A0A1H3PFF6</accession>
<dbReference type="GO" id="GO:0046872">
    <property type="term" value="F:metal ion binding"/>
    <property type="evidence" value="ECO:0007669"/>
    <property type="project" value="UniProtKB-KW"/>
</dbReference>